<evidence type="ECO:0000313" key="3">
    <source>
        <dbReference type="EMBL" id="NLW35373.1"/>
    </source>
</evidence>
<dbReference type="GO" id="GO:0016625">
    <property type="term" value="F:oxidoreductase activity, acting on the aldehyde or oxo group of donors, iron-sulfur protein as acceptor"/>
    <property type="evidence" value="ECO:0007669"/>
    <property type="project" value="InterPro"/>
</dbReference>
<dbReference type="AlphaFoldDB" id="A0A971S0S9"/>
<name>A0A971S0S9_9BACT</name>
<dbReference type="InterPro" id="IPR019752">
    <property type="entry name" value="Pyrv/ketoisovalerate_OxRed_cat"/>
</dbReference>
<sequence length="179" mass="19159">MLIKTIFSGFGGQGVLSMGYTLATAAMLEGKHVTYFPSYGVEVRGGTANCTVAVSDEEIASPVASEPEFVVAMNQPSFVRFQSLLQSGGLIFVNSSIVDASSTRGDIEVVAVPTSELAEKLGTIKVANMVMLGAFIRLSTIISFDFMIKNLSQILGEGKSKLIKMNKDALELGFNYIKE</sequence>
<dbReference type="SUPFAM" id="SSF53323">
    <property type="entry name" value="Pyruvate-ferredoxin oxidoreductase, PFOR, domain III"/>
    <property type="match status" value="1"/>
</dbReference>
<evidence type="ECO:0000256" key="1">
    <source>
        <dbReference type="ARBA" id="ARBA00023002"/>
    </source>
</evidence>
<evidence type="ECO:0000259" key="2">
    <source>
        <dbReference type="Pfam" id="PF01558"/>
    </source>
</evidence>
<reference evidence="3" key="2">
    <citation type="submission" date="2020-01" db="EMBL/GenBank/DDBJ databases">
        <authorList>
            <person name="Campanaro S."/>
        </authorList>
    </citation>
    <scope>NUCLEOTIDE SEQUENCE</scope>
    <source>
        <strain evidence="3">AS06rmzACSIP_7</strain>
    </source>
</reference>
<dbReference type="PANTHER" id="PTHR42730:SF1">
    <property type="entry name" value="2-OXOGLUTARATE SYNTHASE SUBUNIT KORC"/>
    <property type="match status" value="1"/>
</dbReference>
<keyword evidence="1" id="KW-0560">Oxidoreductase</keyword>
<dbReference type="Proteomes" id="UP000777265">
    <property type="component" value="Unassembled WGS sequence"/>
</dbReference>
<reference evidence="3" key="1">
    <citation type="journal article" date="2020" name="Biotechnol. Biofuels">
        <title>New insights from the biogas microbiome by comprehensive genome-resolved metagenomics of nearly 1600 species originating from multiple anaerobic digesters.</title>
        <authorList>
            <person name="Campanaro S."/>
            <person name="Treu L."/>
            <person name="Rodriguez-R L.M."/>
            <person name="Kovalovszki A."/>
            <person name="Ziels R.M."/>
            <person name="Maus I."/>
            <person name="Zhu X."/>
            <person name="Kougias P.G."/>
            <person name="Basile A."/>
            <person name="Luo G."/>
            <person name="Schluter A."/>
            <person name="Konstantinidis K.T."/>
            <person name="Angelidaki I."/>
        </authorList>
    </citation>
    <scope>NUCLEOTIDE SEQUENCE</scope>
    <source>
        <strain evidence="3">AS06rmzACSIP_7</strain>
    </source>
</reference>
<dbReference type="PANTHER" id="PTHR42730">
    <property type="entry name" value="2-OXOGLUTARATE SYNTHASE SUBUNIT KORC"/>
    <property type="match status" value="1"/>
</dbReference>
<dbReference type="Pfam" id="PF01558">
    <property type="entry name" value="POR"/>
    <property type="match status" value="1"/>
</dbReference>
<dbReference type="InterPro" id="IPR052554">
    <property type="entry name" value="2-oxoglutarate_synth_KorC"/>
</dbReference>
<dbReference type="InterPro" id="IPR011894">
    <property type="entry name" value="PorC_KorC"/>
</dbReference>
<dbReference type="InterPro" id="IPR002869">
    <property type="entry name" value="Pyrv_flavodox_OxRed_cen"/>
</dbReference>
<proteinExistence type="predicted"/>
<protein>
    <submittedName>
        <fullName evidence="3">2-oxoacid:ferredoxin oxidoreductase subunit gamma</fullName>
    </submittedName>
</protein>
<dbReference type="NCBIfam" id="TIGR02175">
    <property type="entry name" value="PorC_KorC"/>
    <property type="match status" value="1"/>
</dbReference>
<organism evidence="3 4">
    <name type="scientific">Syntrophorhabdus aromaticivorans</name>
    <dbReference type="NCBI Taxonomy" id="328301"/>
    <lineage>
        <taxon>Bacteria</taxon>
        <taxon>Pseudomonadati</taxon>
        <taxon>Thermodesulfobacteriota</taxon>
        <taxon>Syntrophorhabdia</taxon>
        <taxon>Syntrophorhabdales</taxon>
        <taxon>Syntrophorhabdaceae</taxon>
        <taxon>Syntrophorhabdus</taxon>
    </lineage>
</organism>
<comment type="caution">
    <text evidence="3">The sequence shown here is derived from an EMBL/GenBank/DDBJ whole genome shotgun (WGS) entry which is preliminary data.</text>
</comment>
<feature type="domain" description="Pyruvate/ketoisovalerate oxidoreductase catalytic" evidence="2">
    <location>
        <begin position="11"/>
        <end position="174"/>
    </location>
</feature>
<evidence type="ECO:0000313" key="4">
    <source>
        <dbReference type="Proteomes" id="UP000777265"/>
    </source>
</evidence>
<accession>A0A971S0S9</accession>
<gene>
    <name evidence="3" type="ORF">GXY80_07820</name>
</gene>
<dbReference type="Gene3D" id="3.40.920.10">
    <property type="entry name" value="Pyruvate-ferredoxin oxidoreductase, PFOR, domain III"/>
    <property type="match status" value="1"/>
</dbReference>
<dbReference type="EMBL" id="JAAYEE010000127">
    <property type="protein sequence ID" value="NLW35373.1"/>
    <property type="molecule type" value="Genomic_DNA"/>
</dbReference>